<dbReference type="GO" id="GO:0042597">
    <property type="term" value="C:periplasmic space"/>
    <property type="evidence" value="ECO:0007669"/>
    <property type="project" value="UniProtKB-SubCell"/>
</dbReference>
<evidence type="ECO:0000256" key="6">
    <source>
        <dbReference type="ARBA" id="ARBA00025643"/>
    </source>
</evidence>
<keyword evidence="8" id="KW-0282">Flagellum</keyword>
<organism evidence="8 9">
    <name type="scientific">Cellvibrio polysaccharolyticus</name>
    <dbReference type="NCBI Taxonomy" id="2082724"/>
    <lineage>
        <taxon>Bacteria</taxon>
        <taxon>Pseudomonadati</taxon>
        <taxon>Pseudomonadota</taxon>
        <taxon>Gammaproteobacteria</taxon>
        <taxon>Cellvibrionales</taxon>
        <taxon>Cellvibrionaceae</taxon>
        <taxon>Cellvibrio</taxon>
    </lineage>
</organism>
<gene>
    <name evidence="8" type="primary">flgA</name>
    <name evidence="8" type="ORF">C4F51_01175</name>
</gene>
<dbReference type="EMBL" id="PRDL01000001">
    <property type="protein sequence ID" value="MBE8715797.1"/>
    <property type="molecule type" value="Genomic_DNA"/>
</dbReference>
<sequence>MPILKMVSISMNSLAFMKNHGYFATALFPHWGKRLVACGKAFSAFYVAALCVSSGIAAAQTTSQQIDAAVESYLQQMLRQQAASEGWQGMRFSHTSTRLNSSDGLSRCQQPLQVTPAGRAGLTATRQRIDVRCGGEAGWEMPVSSQLAVFLPVVVSSEVIDRGATITPAQLTLQEQEISKLTRGFYHRIDQVADQGAKRRMRAGQVITPSLLTLPTLVRRGQKVTMVANQDGISASALGEAMEHGQQGAIIKVKNLRSGKVVEALVLENGSVSSTF</sequence>
<keyword evidence="8" id="KW-0966">Cell projection</keyword>
<accession>A0A928YSI5</accession>
<dbReference type="GO" id="GO:0044780">
    <property type="term" value="P:bacterial-type flagellum assembly"/>
    <property type="evidence" value="ECO:0007669"/>
    <property type="project" value="InterPro"/>
</dbReference>
<dbReference type="RefSeq" id="WP_193906422.1">
    <property type="nucleotide sequence ID" value="NZ_PRDL01000001.1"/>
</dbReference>
<evidence type="ECO:0000313" key="9">
    <source>
        <dbReference type="Proteomes" id="UP000652567"/>
    </source>
</evidence>
<evidence type="ECO:0000256" key="5">
    <source>
        <dbReference type="ARBA" id="ARBA00022764"/>
    </source>
</evidence>
<dbReference type="AlphaFoldDB" id="A0A928YSI5"/>
<dbReference type="SMART" id="SM00858">
    <property type="entry name" value="SAF"/>
    <property type="match status" value="1"/>
</dbReference>
<dbReference type="Gene3D" id="2.30.30.760">
    <property type="match status" value="1"/>
</dbReference>
<dbReference type="Proteomes" id="UP000652567">
    <property type="component" value="Unassembled WGS sequence"/>
</dbReference>
<comment type="caution">
    <text evidence="8">The sequence shown here is derived from an EMBL/GenBank/DDBJ whole genome shotgun (WGS) entry which is preliminary data.</text>
</comment>
<name>A0A928YSI5_9GAMM</name>
<keyword evidence="5" id="KW-0574">Periplasm</keyword>
<evidence type="ECO:0000259" key="7">
    <source>
        <dbReference type="SMART" id="SM00858"/>
    </source>
</evidence>
<evidence type="ECO:0000313" key="8">
    <source>
        <dbReference type="EMBL" id="MBE8715797.1"/>
    </source>
</evidence>
<dbReference type="InterPro" id="IPR039246">
    <property type="entry name" value="Flagellar_FlgA"/>
</dbReference>
<dbReference type="CDD" id="cd11614">
    <property type="entry name" value="SAF_CpaB_FlgA_like"/>
    <property type="match status" value="1"/>
</dbReference>
<comment type="function">
    <text evidence="6">Involved in the assembly process of the P-ring formation. It may associate with FlgF on the rod constituting a structure essential for the P-ring assembly or may act as a modulator protein for the P-ring assembly.</text>
</comment>
<evidence type="ECO:0000256" key="3">
    <source>
        <dbReference type="ARBA" id="ARBA00014754"/>
    </source>
</evidence>
<comment type="subcellular location">
    <subcellularLocation>
        <location evidence="1">Periplasm</location>
    </subcellularLocation>
</comment>
<dbReference type="InterPro" id="IPR013974">
    <property type="entry name" value="SAF"/>
</dbReference>
<dbReference type="Pfam" id="PF13144">
    <property type="entry name" value="ChapFlgA"/>
    <property type="match status" value="1"/>
</dbReference>
<evidence type="ECO:0000256" key="4">
    <source>
        <dbReference type="ARBA" id="ARBA00022729"/>
    </source>
</evidence>
<keyword evidence="9" id="KW-1185">Reference proteome</keyword>
<keyword evidence="4" id="KW-0732">Signal</keyword>
<dbReference type="InterPro" id="IPR017585">
    <property type="entry name" value="SAF_FlgA"/>
</dbReference>
<evidence type="ECO:0000256" key="1">
    <source>
        <dbReference type="ARBA" id="ARBA00004418"/>
    </source>
</evidence>
<dbReference type="PANTHER" id="PTHR36307:SF1">
    <property type="entry name" value="FLAGELLA BASAL BODY P-RING FORMATION PROTEIN FLGA"/>
    <property type="match status" value="1"/>
</dbReference>
<dbReference type="PANTHER" id="PTHR36307">
    <property type="entry name" value="FLAGELLA BASAL BODY P-RING FORMATION PROTEIN FLGA"/>
    <property type="match status" value="1"/>
</dbReference>
<evidence type="ECO:0000256" key="2">
    <source>
        <dbReference type="ARBA" id="ARBA00010474"/>
    </source>
</evidence>
<keyword evidence="8" id="KW-0969">Cilium</keyword>
<protein>
    <recommendedName>
        <fullName evidence="3">Flagella basal body P-ring formation protein FlgA</fullName>
    </recommendedName>
</protein>
<comment type="similarity">
    <text evidence="2">Belongs to the FlgA family.</text>
</comment>
<proteinExistence type="inferred from homology"/>
<dbReference type="NCBIfam" id="TIGR03170">
    <property type="entry name" value="flgA_cterm"/>
    <property type="match status" value="1"/>
</dbReference>
<dbReference type="Gene3D" id="3.90.1210.10">
    <property type="entry name" value="Antifreeze-like/N-acetylneuraminic acid synthase C-terminal domain"/>
    <property type="match status" value="1"/>
</dbReference>
<feature type="domain" description="SAF" evidence="7">
    <location>
        <begin position="151"/>
        <end position="213"/>
    </location>
</feature>
<reference evidence="8" key="1">
    <citation type="submission" date="2018-07" db="EMBL/GenBank/DDBJ databases">
        <title>Genome assembly of strain Ka43.</title>
        <authorList>
            <person name="Kukolya J."/>
            <person name="Nagy I."/>
            <person name="Horvath B."/>
            <person name="Toth A."/>
        </authorList>
    </citation>
    <scope>NUCLEOTIDE SEQUENCE</scope>
    <source>
        <strain evidence="8">KB43</strain>
    </source>
</reference>